<dbReference type="OMA" id="QLRRFKC"/>
<dbReference type="SUPFAM" id="SSF57850">
    <property type="entry name" value="RING/U-box"/>
    <property type="match status" value="1"/>
</dbReference>
<evidence type="ECO:0000256" key="5">
    <source>
        <dbReference type="ARBA" id="ARBA00022771"/>
    </source>
</evidence>
<dbReference type="GO" id="GO:0004843">
    <property type="term" value="F:cysteine-type deubiquitinase activity"/>
    <property type="evidence" value="ECO:0007669"/>
    <property type="project" value="InterPro"/>
</dbReference>
<dbReference type="AlphaFoldDB" id="A0A0E9NCY5"/>
<sequence length="542" mass="60261">MSKRPGENMNDATAFDSPASKRVRIKDVDDVSAAPITPVIRPPSPADETNGTTKHDHKEEEEEEHEYIVAPQHRRKAQQIDSDIYLDTITPTHLDFDFQKICSVSLSTQNIYCCLVCGKYFQGRGRSSHAFRHSVDSDHHVFMNLSDEGRLGVWVLPEGYEVKRCAGVIGDIRRVADPRYTKDDVRNIDAIPETNAVPKDLSGKSYLPGFVGLNNIKANDYVNVILQLLTHAPPIRNFFLLSPQITNGLPGALGALTRKIWNRHAFKGHISPHEILQVIGVESKKRFTLLEQKDPMEFLGWILNALHTGLGGTKKKPSIITKTFQGRVQVETQTIAAESTGSRVVFKADKKATTMTQTPFLFLTLDLPPTPLFQSSIEKNIIPQIPLTDLLKKYDGSTEQVSEGGVRRYRLLEVGWYLVLGVKRFTKNGMGEVERNPTIITLPPSLSLNLAPYLAPSSSSDSQPVIFDLLANIYNTSVPDEDGNEKSVWSIQLREGRAGDVKGCEYGSSVAMRKPARSDRVMTQPVKVILEAVGSITFSDKN</sequence>
<dbReference type="SMART" id="SM00290">
    <property type="entry name" value="ZnF_UBP"/>
    <property type="match status" value="1"/>
</dbReference>
<evidence type="ECO:0000259" key="12">
    <source>
        <dbReference type="PROSITE" id="PS50271"/>
    </source>
</evidence>
<dbReference type="GO" id="GO:0016579">
    <property type="term" value="P:protein deubiquitination"/>
    <property type="evidence" value="ECO:0007669"/>
    <property type="project" value="InterPro"/>
</dbReference>
<dbReference type="PROSITE" id="PS50235">
    <property type="entry name" value="USP_3"/>
    <property type="match status" value="1"/>
</dbReference>
<evidence type="ECO:0000256" key="2">
    <source>
        <dbReference type="ARBA" id="ARBA00022664"/>
    </source>
</evidence>
<evidence type="ECO:0000256" key="9">
    <source>
        <dbReference type="PROSITE-ProRule" id="PRU00502"/>
    </source>
</evidence>
<keyword evidence="6" id="KW-0862">Zinc</keyword>
<feature type="domain" description="UBP-type" evidence="12">
    <location>
        <begin position="81"/>
        <end position="183"/>
    </location>
</feature>
<dbReference type="PANTHER" id="PTHR21646">
    <property type="entry name" value="UBIQUITIN CARBOXYL-TERMINAL HYDROLASE"/>
    <property type="match status" value="1"/>
</dbReference>
<dbReference type="SUPFAM" id="SSF54001">
    <property type="entry name" value="Cysteine proteinases"/>
    <property type="match status" value="1"/>
</dbReference>
<dbReference type="PANTHER" id="PTHR21646:SF16">
    <property type="entry name" value="U4_U6.U5 TRI-SNRNP-ASSOCIATED PROTEIN 2"/>
    <property type="match status" value="1"/>
</dbReference>
<dbReference type="InterPro" id="IPR033809">
    <property type="entry name" value="USP39"/>
</dbReference>
<dbReference type="InterPro" id="IPR050185">
    <property type="entry name" value="Ub_carboxyl-term_hydrolase"/>
</dbReference>
<evidence type="ECO:0008006" key="15">
    <source>
        <dbReference type="Google" id="ProtNLM"/>
    </source>
</evidence>
<feature type="region of interest" description="Disordered" evidence="10">
    <location>
        <begin position="1"/>
        <end position="67"/>
    </location>
</feature>
<keyword evidence="5 9" id="KW-0863">Zinc-finger</keyword>
<dbReference type="InterPro" id="IPR028889">
    <property type="entry name" value="USP"/>
</dbReference>
<dbReference type="Gene3D" id="3.30.40.10">
    <property type="entry name" value="Zinc/RING finger domain, C3HC4 (zinc finger)"/>
    <property type="match status" value="1"/>
</dbReference>
<dbReference type="GO" id="GO:0005681">
    <property type="term" value="C:spliceosomal complex"/>
    <property type="evidence" value="ECO:0007669"/>
    <property type="project" value="UniProtKB-KW"/>
</dbReference>
<reference evidence="13 14" key="3">
    <citation type="journal article" date="2015" name="Genome Announc.">
        <title>Draft Genome Sequence of the Archiascomycetous Yeast Saitoella complicata.</title>
        <authorList>
            <person name="Yamauchi K."/>
            <person name="Kondo S."/>
            <person name="Hamamoto M."/>
            <person name="Takahashi Y."/>
            <person name="Ogura Y."/>
            <person name="Hayashi T."/>
            <person name="Nishida H."/>
        </authorList>
    </citation>
    <scope>NUCLEOTIDE SEQUENCE [LARGE SCALE GENOMIC DNA]</scope>
    <source>
        <strain evidence="13 14">NRRL Y-17804</strain>
    </source>
</reference>
<reference evidence="13 14" key="2">
    <citation type="journal article" date="2014" name="J. Gen. Appl. Microbiol.">
        <title>The early diverging ascomycetous budding yeast Saitoella complicata has three histone deacetylases belonging to the Clr6, Hos2, and Rpd3 lineages.</title>
        <authorList>
            <person name="Nishida H."/>
            <person name="Matsumoto T."/>
            <person name="Kondo S."/>
            <person name="Hamamoto M."/>
            <person name="Yoshikawa H."/>
        </authorList>
    </citation>
    <scope>NUCLEOTIDE SEQUENCE [LARGE SCALE GENOMIC DNA]</scope>
    <source>
        <strain evidence="13 14">NRRL Y-17804</strain>
    </source>
</reference>
<keyword evidence="8" id="KW-0539">Nucleus</keyword>
<evidence type="ECO:0000313" key="13">
    <source>
        <dbReference type="EMBL" id="GAO47571.1"/>
    </source>
</evidence>
<dbReference type="Gene3D" id="3.90.70.10">
    <property type="entry name" value="Cysteine proteinases"/>
    <property type="match status" value="1"/>
</dbReference>
<proteinExistence type="predicted"/>
<dbReference type="GO" id="GO:0000245">
    <property type="term" value="P:spliceosomal complex assembly"/>
    <property type="evidence" value="ECO:0007669"/>
    <property type="project" value="InterPro"/>
</dbReference>
<dbReference type="InterPro" id="IPR001394">
    <property type="entry name" value="Peptidase_C19_UCH"/>
</dbReference>
<dbReference type="Pfam" id="PF00443">
    <property type="entry name" value="UCH"/>
    <property type="match status" value="1"/>
</dbReference>
<protein>
    <recommendedName>
        <fullName evidence="15">UBP-type domain-containing protein</fullName>
    </recommendedName>
</protein>
<keyword evidence="2" id="KW-0507">mRNA processing</keyword>
<organism evidence="13 14">
    <name type="scientific">Saitoella complicata (strain BCRC 22490 / CBS 7301 / JCM 7358 / NBRC 10748 / NRRL Y-17804)</name>
    <dbReference type="NCBI Taxonomy" id="698492"/>
    <lineage>
        <taxon>Eukaryota</taxon>
        <taxon>Fungi</taxon>
        <taxon>Dikarya</taxon>
        <taxon>Ascomycota</taxon>
        <taxon>Taphrinomycotina</taxon>
        <taxon>Taphrinomycotina incertae sedis</taxon>
        <taxon>Saitoella</taxon>
    </lineage>
</organism>
<dbReference type="GO" id="GO:0008270">
    <property type="term" value="F:zinc ion binding"/>
    <property type="evidence" value="ECO:0007669"/>
    <property type="project" value="UniProtKB-KW"/>
</dbReference>
<evidence type="ECO:0000256" key="3">
    <source>
        <dbReference type="ARBA" id="ARBA00022723"/>
    </source>
</evidence>
<dbReference type="PROSITE" id="PS50271">
    <property type="entry name" value="ZF_UBP"/>
    <property type="match status" value="1"/>
</dbReference>
<dbReference type="Pfam" id="PF02148">
    <property type="entry name" value="zf-UBP"/>
    <property type="match status" value="1"/>
</dbReference>
<keyword evidence="14" id="KW-1185">Reference proteome</keyword>
<dbReference type="Proteomes" id="UP000033140">
    <property type="component" value="Unassembled WGS sequence"/>
</dbReference>
<dbReference type="InterPro" id="IPR038765">
    <property type="entry name" value="Papain-like_cys_pep_sf"/>
</dbReference>
<evidence type="ECO:0000256" key="10">
    <source>
        <dbReference type="SAM" id="MobiDB-lite"/>
    </source>
</evidence>
<evidence type="ECO:0000256" key="4">
    <source>
        <dbReference type="ARBA" id="ARBA00022728"/>
    </source>
</evidence>
<keyword evidence="7" id="KW-0508">mRNA splicing</keyword>
<gene>
    <name evidence="13" type="ORF">G7K_1774-t1</name>
</gene>
<evidence type="ECO:0000256" key="8">
    <source>
        <dbReference type="ARBA" id="ARBA00023242"/>
    </source>
</evidence>
<comment type="caution">
    <text evidence="13">The sequence shown here is derived from an EMBL/GenBank/DDBJ whole genome shotgun (WGS) entry which is preliminary data.</text>
</comment>
<feature type="domain" description="USP" evidence="11">
    <location>
        <begin position="211"/>
        <end position="542"/>
    </location>
</feature>
<dbReference type="STRING" id="698492.A0A0E9NCY5"/>
<reference evidence="13 14" key="1">
    <citation type="journal article" date="2011" name="J. Gen. Appl. Microbiol.">
        <title>Draft genome sequencing of the enigmatic yeast Saitoella complicata.</title>
        <authorList>
            <person name="Nishida H."/>
            <person name="Hamamoto M."/>
            <person name="Sugiyama J."/>
        </authorList>
    </citation>
    <scope>NUCLEOTIDE SEQUENCE [LARGE SCALE GENOMIC DNA]</scope>
    <source>
        <strain evidence="13 14">NRRL Y-17804</strain>
    </source>
</reference>
<evidence type="ECO:0000256" key="6">
    <source>
        <dbReference type="ARBA" id="ARBA00022833"/>
    </source>
</evidence>
<dbReference type="EMBL" id="BACD03000009">
    <property type="protein sequence ID" value="GAO47571.1"/>
    <property type="molecule type" value="Genomic_DNA"/>
</dbReference>
<evidence type="ECO:0000256" key="1">
    <source>
        <dbReference type="ARBA" id="ARBA00004123"/>
    </source>
</evidence>
<evidence type="ECO:0000313" key="14">
    <source>
        <dbReference type="Proteomes" id="UP000033140"/>
    </source>
</evidence>
<dbReference type="InterPro" id="IPR001607">
    <property type="entry name" value="Znf_UBP"/>
</dbReference>
<keyword evidence="3" id="KW-0479">Metal-binding</keyword>
<dbReference type="CDD" id="cd02669">
    <property type="entry name" value="Peptidase_C19M"/>
    <property type="match status" value="1"/>
</dbReference>
<dbReference type="InterPro" id="IPR013083">
    <property type="entry name" value="Znf_RING/FYVE/PHD"/>
</dbReference>
<keyword evidence="4" id="KW-0747">Spliceosome</keyword>
<comment type="subcellular location">
    <subcellularLocation>
        <location evidence="1">Nucleus</location>
    </subcellularLocation>
</comment>
<accession>A0A0E9NCY5</accession>
<evidence type="ECO:0000256" key="7">
    <source>
        <dbReference type="ARBA" id="ARBA00023187"/>
    </source>
</evidence>
<evidence type="ECO:0000259" key="11">
    <source>
        <dbReference type="PROSITE" id="PS50235"/>
    </source>
</evidence>
<name>A0A0E9NCY5_SAICN</name>